<gene>
    <name evidence="1" type="ORF">B0A48_17106</name>
</gene>
<dbReference type="EMBL" id="NAJO01000065">
    <property type="protein sequence ID" value="OQN96532.1"/>
    <property type="molecule type" value="Genomic_DNA"/>
</dbReference>
<accession>A0A1V8SBL2</accession>
<comment type="caution">
    <text evidence="1">The sequence shown here is derived from an EMBL/GenBank/DDBJ whole genome shotgun (WGS) entry which is preliminary data.</text>
</comment>
<evidence type="ECO:0000313" key="2">
    <source>
        <dbReference type="Proteomes" id="UP000192596"/>
    </source>
</evidence>
<evidence type="ECO:0000313" key="1">
    <source>
        <dbReference type="EMBL" id="OQN96532.1"/>
    </source>
</evidence>
<dbReference type="OrthoDB" id="432483at2759"/>
<sequence length="243" mass="26167">MSGLEIAAAAIGITDVAVKQSATSSDLTALMRCADGLDFLKPASDGVKAKILQLGLKDSLEQCGKSCKELNGEMKGDMKSLRAKWRVVRHEARIERYLADISAARSTITLAVSTASLYFLLQQNIESISREAQQQQERAPLLAAELGKQNQEEYDDDRDLQLQQVNGEMAAHQLLLANCAVASDDLKQLAIVKVELKDVYAEGAGSSNAAGVSKDVIDKLKEARIEAGKMTAKSGGKNQIGIF</sequence>
<keyword evidence="2" id="KW-1185">Reference proteome</keyword>
<name>A0A1V8SBL2_9PEZI</name>
<dbReference type="AlphaFoldDB" id="A0A1V8SBL2"/>
<evidence type="ECO:0008006" key="3">
    <source>
        <dbReference type="Google" id="ProtNLM"/>
    </source>
</evidence>
<protein>
    <recommendedName>
        <fullName evidence="3">Fungal N-terminal domain-containing protein</fullName>
    </recommendedName>
</protein>
<reference evidence="2" key="1">
    <citation type="submission" date="2017-03" db="EMBL/GenBank/DDBJ databases">
        <title>Genomes of endolithic fungi from Antarctica.</title>
        <authorList>
            <person name="Coleine C."/>
            <person name="Masonjones S."/>
            <person name="Stajich J.E."/>
        </authorList>
    </citation>
    <scope>NUCLEOTIDE SEQUENCE [LARGE SCALE GENOMIC DNA]</scope>
    <source>
        <strain evidence="2">CCFEE 5527</strain>
    </source>
</reference>
<dbReference type="Proteomes" id="UP000192596">
    <property type="component" value="Unassembled WGS sequence"/>
</dbReference>
<organism evidence="1 2">
    <name type="scientific">Cryoendolithus antarcticus</name>
    <dbReference type="NCBI Taxonomy" id="1507870"/>
    <lineage>
        <taxon>Eukaryota</taxon>
        <taxon>Fungi</taxon>
        <taxon>Dikarya</taxon>
        <taxon>Ascomycota</taxon>
        <taxon>Pezizomycotina</taxon>
        <taxon>Dothideomycetes</taxon>
        <taxon>Dothideomycetidae</taxon>
        <taxon>Cladosporiales</taxon>
        <taxon>Cladosporiaceae</taxon>
        <taxon>Cryoendolithus</taxon>
    </lineage>
</organism>
<dbReference type="InParanoid" id="A0A1V8SBL2"/>
<proteinExistence type="predicted"/>